<reference evidence="2" key="1">
    <citation type="journal article" date="2021" name="Sci. Rep.">
        <title>Diploid genomic architecture of Nitzschia inconspicua, an elite biomass production diatom.</title>
        <authorList>
            <person name="Oliver A."/>
            <person name="Podell S."/>
            <person name="Pinowska A."/>
            <person name="Traller J.C."/>
            <person name="Smith S.R."/>
            <person name="McClure R."/>
            <person name="Beliaev A."/>
            <person name="Bohutskyi P."/>
            <person name="Hill E.A."/>
            <person name="Rabines A."/>
            <person name="Zheng H."/>
            <person name="Allen L.Z."/>
            <person name="Kuo A."/>
            <person name="Grigoriev I.V."/>
            <person name="Allen A.E."/>
            <person name="Hazlebeck D."/>
            <person name="Allen E.E."/>
        </authorList>
    </citation>
    <scope>NUCLEOTIDE SEQUENCE</scope>
    <source>
        <strain evidence="2">Hildebrandi</strain>
    </source>
</reference>
<reference evidence="2" key="2">
    <citation type="submission" date="2021-04" db="EMBL/GenBank/DDBJ databases">
        <authorList>
            <person name="Podell S."/>
        </authorList>
    </citation>
    <scope>NUCLEOTIDE SEQUENCE</scope>
    <source>
        <strain evidence="2">Hildebrandi</strain>
    </source>
</reference>
<evidence type="ECO:0000313" key="3">
    <source>
        <dbReference type="Proteomes" id="UP000693970"/>
    </source>
</evidence>
<proteinExistence type="predicted"/>
<dbReference type="SMART" id="SM00148">
    <property type="entry name" value="PLCXc"/>
    <property type="match status" value="1"/>
</dbReference>
<dbReference type="EMBL" id="JAGRRH010000024">
    <property type="protein sequence ID" value="KAG7343393.1"/>
    <property type="molecule type" value="Genomic_DNA"/>
</dbReference>
<protein>
    <submittedName>
        <fullName evidence="2">Phosphatidylinositol-specific phospholipase C, X domain containing protein</fullName>
    </submittedName>
</protein>
<dbReference type="AlphaFoldDB" id="A0A9K3PDB4"/>
<dbReference type="InterPro" id="IPR000909">
    <property type="entry name" value="PLipase_C_PInositol-sp_X_dom"/>
</dbReference>
<keyword evidence="3" id="KW-1185">Reference proteome</keyword>
<accession>A0A9K3PDB4</accession>
<dbReference type="GO" id="GO:0008081">
    <property type="term" value="F:phosphoric diester hydrolase activity"/>
    <property type="evidence" value="ECO:0007669"/>
    <property type="project" value="TreeGrafter"/>
</dbReference>
<feature type="domain" description="Phosphatidylinositol-specific phospholipase C X" evidence="1">
    <location>
        <begin position="162"/>
        <end position="332"/>
    </location>
</feature>
<evidence type="ECO:0000259" key="1">
    <source>
        <dbReference type="SMART" id="SM00148"/>
    </source>
</evidence>
<dbReference type="PANTHER" id="PTHR13593">
    <property type="match status" value="1"/>
</dbReference>
<dbReference type="Proteomes" id="UP000693970">
    <property type="component" value="Unassembled WGS sequence"/>
</dbReference>
<organism evidence="2 3">
    <name type="scientific">Nitzschia inconspicua</name>
    <dbReference type="NCBI Taxonomy" id="303405"/>
    <lineage>
        <taxon>Eukaryota</taxon>
        <taxon>Sar</taxon>
        <taxon>Stramenopiles</taxon>
        <taxon>Ochrophyta</taxon>
        <taxon>Bacillariophyta</taxon>
        <taxon>Bacillariophyceae</taxon>
        <taxon>Bacillariophycidae</taxon>
        <taxon>Bacillariales</taxon>
        <taxon>Bacillariaceae</taxon>
        <taxon>Nitzschia</taxon>
    </lineage>
</organism>
<evidence type="ECO:0000313" key="2">
    <source>
        <dbReference type="EMBL" id="KAG7343393.1"/>
    </source>
</evidence>
<gene>
    <name evidence="2" type="ORF">IV203_021338</name>
</gene>
<dbReference type="InterPro" id="IPR051057">
    <property type="entry name" value="PI-PLC_domain"/>
</dbReference>
<dbReference type="Pfam" id="PF00388">
    <property type="entry name" value="PI-PLC-X"/>
    <property type="match status" value="1"/>
</dbReference>
<dbReference type="PROSITE" id="PS50007">
    <property type="entry name" value="PIPLC_X_DOMAIN"/>
    <property type="match status" value="1"/>
</dbReference>
<name>A0A9K3PDB4_9STRA</name>
<sequence length="473" mass="53637">MRRLIRRKGGAGGYLRIQNRSNKRVEFKVVEKDNVDDMGMDQIQGVMEPGSHLPAEGTQPFEDEDGNADPDMVYCYIEGNVRNRLQKNGFMLLNAIVEGASPSSLKLIVNHNSWRMEDASPDQNSPVVLVADVSEEDGMWKIELRIYNHYNTKRWMAQLESSIKDLPLTQVGIPGTHDSGTYCFDREKGASPDSDLTTTIQSKLPGRLLGAVSSVILDQVFGRLCQCQDKSIKQQLEMGIRYLDLRVALHAESGQYYTCHGVYCADMVDVMKQITDFLNANPKELVILDFNHMYEMDGHHKKFLKMVFDALGDKAANQDIKGGLSQDSKVQRFWNHGFQAIVFYQFHDQVKDDFGGKVWPMWRIMSPWPESASTNDLYTKLGGNVQNRLAQHMDKLFVVQGILTPDVELIKRGLSDGDGLSIKGYARRANPKVIDWCEDDWMKSGKRCLNIVIVDFYDGCSMVPALLNYNRKD</sequence>
<comment type="caution">
    <text evidence="2">The sequence shown here is derived from an EMBL/GenBank/DDBJ whole genome shotgun (WGS) entry which is preliminary data.</text>
</comment>
<dbReference type="PANTHER" id="PTHR13593:SF113">
    <property type="entry name" value="SI:DKEY-266F7.9"/>
    <property type="match status" value="1"/>
</dbReference>
<dbReference type="OrthoDB" id="1046782at2759"/>